<dbReference type="PANTHER" id="PTHR43736">
    <property type="entry name" value="ADP-RIBOSE PYROPHOSPHATASE"/>
    <property type="match status" value="1"/>
</dbReference>
<sequence length="174" mass="19851">MELLSEISDKDFGFESSSSNVKYCVRRASRAVVINRNNQIAILFVSKHNYHKLPGGGIEEGEEMANALIREVVEEVGAEIDIVSEVGTIIEYRDKFELIQLSYCYLAKVKTLLDHQFLTDDEKANGFVLKWVSLEEAIALVQADKPFDYMGNFIRKRDYTFLAKAKKILKDFEG</sequence>
<protein>
    <recommendedName>
        <fullName evidence="3">Nudix hydrolase domain-containing protein</fullName>
    </recommendedName>
</protein>
<dbReference type="Pfam" id="PF00293">
    <property type="entry name" value="NUDIX"/>
    <property type="match status" value="1"/>
</dbReference>
<evidence type="ECO:0000259" key="3">
    <source>
        <dbReference type="PROSITE" id="PS51462"/>
    </source>
</evidence>
<dbReference type="RefSeq" id="WP_213654904.1">
    <property type="nucleotide sequence ID" value="NZ_BOSL01000006.1"/>
</dbReference>
<comment type="caution">
    <text evidence="4">The sequence shown here is derived from an EMBL/GenBank/DDBJ whole genome shotgun (WGS) entry which is preliminary data.</text>
</comment>
<evidence type="ECO:0000313" key="4">
    <source>
        <dbReference type="EMBL" id="GIP53315.1"/>
    </source>
</evidence>
<name>A0ABQ4MBF1_9BACL</name>
<evidence type="ECO:0000313" key="5">
    <source>
        <dbReference type="Proteomes" id="UP000679992"/>
    </source>
</evidence>
<gene>
    <name evidence="4" type="ORF">J42TS3_23500</name>
</gene>
<dbReference type="InterPro" id="IPR015797">
    <property type="entry name" value="NUDIX_hydrolase-like_dom_sf"/>
</dbReference>
<dbReference type="PROSITE" id="PS00893">
    <property type="entry name" value="NUDIX_BOX"/>
    <property type="match status" value="1"/>
</dbReference>
<comment type="similarity">
    <text evidence="1">Belongs to the Nudix hydrolase family.</text>
</comment>
<keyword evidence="5" id="KW-1185">Reference proteome</keyword>
<reference evidence="4 5" key="1">
    <citation type="submission" date="2021-03" db="EMBL/GenBank/DDBJ databases">
        <title>Antimicrobial resistance genes in bacteria isolated from Japanese honey, and their potential for conferring macrolide and lincosamide resistance in the American foulbrood pathogen Paenibacillus larvae.</title>
        <authorList>
            <person name="Okamoto M."/>
            <person name="Kumagai M."/>
            <person name="Kanamori H."/>
            <person name="Takamatsu D."/>
        </authorList>
    </citation>
    <scope>NUCLEOTIDE SEQUENCE [LARGE SCALE GENOMIC DNA]</scope>
    <source>
        <strain evidence="4 5">J42TS3</strain>
    </source>
</reference>
<feature type="domain" description="Nudix hydrolase" evidence="3">
    <location>
        <begin position="24"/>
        <end position="154"/>
    </location>
</feature>
<dbReference type="EMBL" id="BOSL01000006">
    <property type="protein sequence ID" value="GIP53315.1"/>
    <property type="molecule type" value="Genomic_DNA"/>
</dbReference>
<dbReference type="PANTHER" id="PTHR43736:SF1">
    <property type="entry name" value="DIHYDRONEOPTERIN TRIPHOSPHATE DIPHOSPHATASE"/>
    <property type="match status" value="1"/>
</dbReference>
<keyword evidence="2" id="KW-0378">Hydrolase</keyword>
<dbReference type="Gene3D" id="3.90.79.10">
    <property type="entry name" value="Nucleoside Triphosphate Pyrophosphohydrolase"/>
    <property type="match status" value="1"/>
</dbReference>
<dbReference type="InterPro" id="IPR000086">
    <property type="entry name" value="NUDIX_hydrolase_dom"/>
</dbReference>
<dbReference type="SUPFAM" id="SSF55811">
    <property type="entry name" value="Nudix"/>
    <property type="match status" value="1"/>
</dbReference>
<dbReference type="Proteomes" id="UP000679992">
    <property type="component" value="Unassembled WGS sequence"/>
</dbReference>
<evidence type="ECO:0000256" key="2">
    <source>
        <dbReference type="ARBA" id="ARBA00022801"/>
    </source>
</evidence>
<evidence type="ECO:0000256" key="1">
    <source>
        <dbReference type="ARBA" id="ARBA00005582"/>
    </source>
</evidence>
<organism evidence="4 5">
    <name type="scientific">Paenibacillus vini</name>
    <dbReference type="NCBI Taxonomy" id="1476024"/>
    <lineage>
        <taxon>Bacteria</taxon>
        <taxon>Bacillati</taxon>
        <taxon>Bacillota</taxon>
        <taxon>Bacilli</taxon>
        <taxon>Bacillales</taxon>
        <taxon>Paenibacillaceae</taxon>
        <taxon>Paenibacillus</taxon>
    </lineage>
</organism>
<proteinExistence type="inferred from homology"/>
<accession>A0ABQ4MBF1</accession>
<dbReference type="InterPro" id="IPR020084">
    <property type="entry name" value="NUDIX_hydrolase_CS"/>
</dbReference>
<dbReference type="PROSITE" id="PS51462">
    <property type="entry name" value="NUDIX"/>
    <property type="match status" value="1"/>
</dbReference>